<reference evidence="2 3" key="1">
    <citation type="submission" date="2019-06" db="EMBL/GenBank/DDBJ databases">
        <authorList>
            <person name="De-Chao Zhang Q."/>
        </authorList>
    </citation>
    <scope>NUCLEOTIDE SEQUENCE [LARGE SCALE GENOMIC DNA]</scope>
    <source>
        <strain evidence="2 3">KN1116</strain>
    </source>
</reference>
<feature type="region of interest" description="Disordered" evidence="1">
    <location>
        <begin position="48"/>
        <end position="85"/>
    </location>
</feature>
<name>A0A9E5JMH6_9MICO</name>
<dbReference type="OrthoDB" id="5150262at2"/>
<evidence type="ECO:0000313" key="3">
    <source>
        <dbReference type="Proteomes" id="UP000818266"/>
    </source>
</evidence>
<organism evidence="2 3">
    <name type="scientific">Microcella pacifica</name>
    <dbReference type="NCBI Taxonomy" id="2591847"/>
    <lineage>
        <taxon>Bacteria</taxon>
        <taxon>Bacillati</taxon>
        <taxon>Actinomycetota</taxon>
        <taxon>Actinomycetes</taxon>
        <taxon>Micrococcales</taxon>
        <taxon>Microbacteriaceae</taxon>
        <taxon>Microcella</taxon>
    </lineage>
</organism>
<comment type="caution">
    <text evidence="2">The sequence shown here is derived from an EMBL/GenBank/DDBJ whole genome shotgun (WGS) entry which is preliminary data.</text>
</comment>
<dbReference type="RefSeq" id="WP_152582977.1">
    <property type="nucleotide sequence ID" value="NZ_VIKT02000004.1"/>
</dbReference>
<evidence type="ECO:0000256" key="1">
    <source>
        <dbReference type="SAM" id="MobiDB-lite"/>
    </source>
</evidence>
<feature type="compositionally biased region" description="Low complexity" evidence="1">
    <location>
        <begin position="57"/>
        <end position="69"/>
    </location>
</feature>
<evidence type="ECO:0000313" key="2">
    <source>
        <dbReference type="EMBL" id="NHF62235.1"/>
    </source>
</evidence>
<dbReference type="EMBL" id="VIKT02000004">
    <property type="protein sequence ID" value="NHF62235.1"/>
    <property type="molecule type" value="Genomic_DNA"/>
</dbReference>
<reference evidence="2 3" key="2">
    <citation type="submission" date="2020-03" db="EMBL/GenBank/DDBJ databases">
        <title>Chryseoglobus sp. isolated from a deep-sea seamount.</title>
        <authorList>
            <person name="Zhang D.-C."/>
        </authorList>
    </citation>
    <scope>NUCLEOTIDE SEQUENCE [LARGE SCALE GENOMIC DNA]</scope>
    <source>
        <strain evidence="2 3">KN1116</strain>
    </source>
</reference>
<dbReference type="AlphaFoldDB" id="A0A9E5JMH6"/>
<accession>A0A9E5JMH6</accession>
<protein>
    <submittedName>
        <fullName evidence="2">Uncharacterized protein</fullName>
    </submittedName>
</protein>
<feature type="compositionally biased region" description="Acidic residues" evidence="1">
    <location>
        <begin position="73"/>
        <end position="85"/>
    </location>
</feature>
<proteinExistence type="predicted"/>
<dbReference type="Proteomes" id="UP000818266">
    <property type="component" value="Unassembled WGS sequence"/>
</dbReference>
<gene>
    <name evidence="2" type="ORF">FK219_003095</name>
</gene>
<keyword evidence="3" id="KW-1185">Reference proteome</keyword>
<sequence length="85" mass="8971">MAHFRNVSPIGALDIPALGRIVQAGEVFEVTKQTEDFFDAQPGNFARVAEPKKGKSAKPAASVAPSGAGDTTDTPEGDEQKEESR</sequence>